<evidence type="ECO:0000256" key="2">
    <source>
        <dbReference type="ARBA" id="ARBA00022475"/>
    </source>
</evidence>
<dbReference type="Proteomes" id="UP000189735">
    <property type="component" value="Unassembled WGS sequence"/>
</dbReference>
<evidence type="ECO:0000313" key="11">
    <source>
        <dbReference type="EMBL" id="SKB03043.1"/>
    </source>
</evidence>
<evidence type="ECO:0000256" key="8">
    <source>
        <dbReference type="ARBA" id="ARBA00038120"/>
    </source>
</evidence>
<keyword evidence="3" id="KW-0328">Glycosyltransferase</keyword>
<keyword evidence="5" id="KW-0472">Membrane</keyword>
<dbReference type="Pfam" id="PF00535">
    <property type="entry name" value="Glycos_transf_2"/>
    <property type="match status" value="1"/>
</dbReference>
<dbReference type="AlphaFoldDB" id="A0A1T4YMY4"/>
<dbReference type="GO" id="GO:0016757">
    <property type="term" value="F:glycosyltransferase activity"/>
    <property type="evidence" value="ECO:0007669"/>
    <property type="project" value="UniProtKB-KW"/>
</dbReference>
<evidence type="ECO:0000256" key="5">
    <source>
        <dbReference type="ARBA" id="ARBA00023136"/>
    </source>
</evidence>
<feature type="domain" description="Glycosyltransferase 2-like" evidence="10">
    <location>
        <begin position="10"/>
        <end position="149"/>
    </location>
</feature>
<dbReference type="PANTHER" id="PTHR43646:SF2">
    <property type="entry name" value="GLYCOSYLTRANSFERASE 2-LIKE DOMAIN-CONTAINING PROTEIN"/>
    <property type="match status" value="1"/>
</dbReference>
<reference evidence="12" key="1">
    <citation type="submission" date="2017-02" db="EMBL/GenBank/DDBJ databases">
        <authorList>
            <person name="Varghese N."/>
            <person name="Submissions S."/>
        </authorList>
    </citation>
    <scope>NUCLEOTIDE SEQUENCE [LARGE SCALE GENOMIC DNA]</scope>
    <source>
        <strain evidence="12">VKM Ac-2052</strain>
    </source>
</reference>
<comment type="pathway">
    <text evidence="7">Carotenoid biosynthesis; staphyloxanthin biosynthesis; staphyloxanthin from farnesyl diphosphate: step 4/5.</text>
</comment>
<comment type="subcellular location">
    <subcellularLocation>
        <location evidence="1">Cell membrane</location>
    </subcellularLocation>
</comment>
<gene>
    <name evidence="11" type="ORF">SAMN06295879_3641</name>
</gene>
<evidence type="ECO:0000256" key="7">
    <source>
        <dbReference type="ARBA" id="ARBA00037904"/>
    </source>
</evidence>
<dbReference type="PANTHER" id="PTHR43646">
    <property type="entry name" value="GLYCOSYLTRANSFERASE"/>
    <property type="match status" value="1"/>
</dbReference>
<protein>
    <recommendedName>
        <fullName evidence="9">4,4'-diaponeurosporenoate glycosyltransferase</fullName>
    </recommendedName>
</protein>
<name>A0A1T4YMY4_9MICO</name>
<dbReference type="GO" id="GO:0005886">
    <property type="term" value="C:plasma membrane"/>
    <property type="evidence" value="ECO:0007669"/>
    <property type="project" value="UniProtKB-SubCell"/>
</dbReference>
<dbReference type="InterPro" id="IPR001173">
    <property type="entry name" value="Glyco_trans_2-like"/>
</dbReference>
<dbReference type="SUPFAM" id="SSF53448">
    <property type="entry name" value="Nucleotide-diphospho-sugar transferases"/>
    <property type="match status" value="1"/>
</dbReference>
<dbReference type="Gene3D" id="3.90.550.10">
    <property type="entry name" value="Spore Coat Polysaccharide Biosynthesis Protein SpsA, Chain A"/>
    <property type="match status" value="1"/>
</dbReference>
<evidence type="ECO:0000313" key="12">
    <source>
        <dbReference type="Proteomes" id="UP000189735"/>
    </source>
</evidence>
<proteinExistence type="inferred from homology"/>
<keyword evidence="4 11" id="KW-0808">Transferase</keyword>
<dbReference type="EMBL" id="FUYG01000014">
    <property type="protein sequence ID" value="SKB03043.1"/>
    <property type="molecule type" value="Genomic_DNA"/>
</dbReference>
<evidence type="ECO:0000256" key="3">
    <source>
        <dbReference type="ARBA" id="ARBA00022676"/>
    </source>
</evidence>
<evidence type="ECO:0000259" key="10">
    <source>
        <dbReference type="Pfam" id="PF00535"/>
    </source>
</evidence>
<evidence type="ECO:0000256" key="1">
    <source>
        <dbReference type="ARBA" id="ARBA00004236"/>
    </source>
</evidence>
<dbReference type="InterPro" id="IPR029044">
    <property type="entry name" value="Nucleotide-diphossugar_trans"/>
</dbReference>
<organism evidence="11 12">
    <name type="scientific">Agreia bicolorata</name>
    <dbReference type="NCBI Taxonomy" id="110935"/>
    <lineage>
        <taxon>Bacteria</taxon>
        <taxon>Bacillati</taxon>
        <taxon>Actinomycetota</taxon>
        <taxon>Actinomycetes</taxon>
        <taxon>Micrococcales</taxon>
        <taxon>Microbacteriaceae</taxon>
        <taxon>Agreia</taxon>
    </lineage>
</organism>
<evidence type="ECO:0000256" key="6">
    <source>
        <dbReference type="ARBA" id="ARBA00037281"/>
    </source>
</evidence>
<accession>A0A1T4YMY4</accession>
<dbReference type="RefSeq" id="WP_176141339.1">
    <property type="nucleotide sequence ID" value="NZ_FUYG01000014.1"/>
</dbReference>
<comment type="similarity">
    <text evidence="8">Belongs to the glycosyltransferase 2 family. CrtQ subfamily.</text>
</comment>
<sequence length="234" mass="24653">MSARIRQLVVVVPARNEEKTIARCLDALEAAVERLRGTRPTDLPDVRIVVVLDRCIDGSAQIVARRSTVDAVVSSAGKVGSARARGIERALAANAVPPENIWIANTDADSAVSADWLCVQLEAAEAGHAILLGAVRPDEDGLEAERLAHYLRRHPLRESHRNVHGANLGVRADHYLAAGGFADVATGEDAALVAALENLGLEAASTARAAVLTSSRLLGRAPDGYSEVLRAIAG</sequence>
<evidence type="ECO:0000256" key="4">
    <source>
        <dbReference type="ARBA" id="ARBA00022679"/>
    </source>
</evidence>
<keyword evidence="2" id="KW-1003">Cell membrane</keyword>
<evidence type="ECO:0000256" key="9">
    <source>
        <dbReference type="ARBA" id="ARBA00040345"/>
    </source>
</evidence>
<comment type="function">
    <text evidence="6">Catalyzes the glycosylation of 4,4'-diaponeurosporenoate, i.e. the esterification of glucose at the C1'' position with the carboxyl group of 4,4'-diaponeurosporenic acid, to form glycosyl-4,4'-diaponeurosporenoate. This is a step in the biosynthesis of staphyloxanthin, an orange pigment present in most staphylococci strains.</text>
</comment>